<sequence>MKKTILALSVATLLNPLNVTADEKEVQVQSKAVEHMQIISHSDKLRTESGSATLLTELELEKHEYDDIHRILASVPGVNIREEDGFGLRPNIGFRGVNPERSKKITILEDGILIGPAPYSAPAAYYFPVTTRMSAVEVFKGPAAIKYGPQTVAGTLNLVTRQVPIDSEGAIDLSLGSEGYAKAHAYFGETHDDIGVLVEAVHLEADGFKELDGGGDTGFEKNDILAKFNYLIDGDKFDQKFELKLSYADELSDETYLGLTDTDFKENPYRRYAASQPAQMDTEHKQVMFTHNLSSDDINITTRIYRNEYQRAWRKLNGLTNTDLSISEILDAPEEHQRQYQVISGGQNSIFNGETPTHLIMGTNDRSYFSQGIQFNADFGFNLFNLEHDISVGVRVHEDEINRNHFEENYEMQDGFAKLVEGSAKDAAQNIESTKAVSIYLEDSVTINNLTVSAGLRGEYMDMHYNDKVDTTNWQDKTTRILLPGLSGFYKLSENSGLLAGIYQGFSPTSPQQKSEIKVEKSINYEFGGRYNNDDFQAEVVSFFNNYSNLKASCSQSSCSDANDLDTEFNAGEVHVYGLEAQFRQSYSLNSQIDMPVSLVYTYTESEFKEEIYSEFEQWGHVKPGDELPYLANNQATLNLGLDANNWQVNLSIKYVGAMTEASGTSWASDDKTTYVNVIHEGQSTDNSIILDFSASYELGDYGKVYGKIDNLTDEVKVVSRIPYGARPGKPRLFSVGYKYQF</sequence>
<dbReference type="InterPro" id="IPR037066">
    <property type="entry name" value="Plug_dom_sf"/>
</dbReference>
<dbReference type="InterPro" id="IPR039426">
    <property type="entry name" value="TonB-dep_rcpt-like"/>
</dbReference>
<feature type="signal peptide" evidence="12">
    <location>
        <begin position="1"/>
        <end position="21"/>
    </location>
</feature>
<evidence type="ECO:0000256" key="1">
    <source>
        <dbReference type="ARBA" id="ARBA00004571"/>
    </source>
</evidence>
<dbReference type="GO" id="GO:0033214">
    <property type="term" value="P:siderophore-iron import into cell"/>
    <property type="evidence" value="ECO:0007669"/>
    <property type="project" value="TreeGrafter"/>
</dbReference>
<keyword evidence="16" id="KW-1185">Reference proteome</keyword>
<dbReference type="PROSITE" id="PS01156">
    <property type="entry name" value="TONB_DEPENDENT_REC_2"/>
    <property type="match status" value="1"/>
</dbReference>
<accession>A0A1I1FMV5</accession>
<evidence type="ECO:0000256" key="9">
    <source>
        <dbReference type="PROSITE-ProRule" id="PRU01360"/>
    </source>
</evidence>
<dbReference type="Proteomes" id="UP000198862">
    <property type="component" value="Unassembled WGS sequence"/>
</dbReference>
<keyword evidence="4 9" id="KW-0812">Transmembrane</keyword>
<organism evidence="15 16">
    <name type="scientific">Pseudoalteromonas denitrificans DSM 6059</name>
    <dbReference type="NCBI Taxonomy" id="1123010"/>
    <lineage>
        <taxon>Bacteria</taxon>
        <taxon>Pseudomonadati</taxon>
        <taxon>Pseudomonadota</taxon>
        <taxon>Gammaproteobacteria</taxon>
        <taxon>Alteromonadales</taxon>
        <taxon>Pseudoalteromonadaceae</taxon>
        <taxon>Pseudoalteromonas</taxon>
    </lineage>
</organism>
<name>A0A1I1FMV5_9GAMM</name>
<dbReference type="Pfam" id="PF00593">
    <property type="entry name" value="TonB_dep_Rec_b-barrel"/>
    <property type="match status" value="1"/>
</dbReference>
<dbReference type="InterPro" id="IPR010917">
    <property type="entry name" value="TonB_rcpt_CS"/>
</dbReference>
<dbReference type="Gene3D" id="2.170.130.10">
    <property type="entry name" value="TonB-dependent receptor, plug domain"/>
    <property type="match status" value="1"/>
</dbReference>
<dbReference type="InterPro" id="IPR000531">
    <property type="entry name" value="Beta-barrel_TonB"/>
</dbReference>
<comment type="subcellular location">
    <subcellularLocation>
        <location evidence="1 9">Cell outer membrane</location>
        <topology evidence="1 9">Multi-pass membrane protein</topology>
    </subcellularLocation>
</comment>
<proteinExistence type="inferred from homology"/>
<keyword evidence="2 9" id="KW-0813">Transport</keyword>
<evidence type="ECO:0000259" key="13">
    <source>
        <dbReference type="Pfam" id="PF00593"/>
    </source>
</evidence>
<feature type="short sequence motif" description="TonB C-terminal box" evidence="10">
    <location>
        <begin position="725"/>
        <end position="742"/>
    </location>
</feature>
<evidence type="ECO:0000256" key="4">
    <source>
        <dbReference type="ARBA" id="ARBA00022692"/>
    </source>
</evidence>
<dbReference type="PROSITE" id="PS52016">
    <property type="entry name" value="TONB_DEPENDENT_REC_3"/>
    <property type="match status" value="1"/>
</dbReference>
<evidence type="ECO:0000256" key="11">
    <source>
        <dbReference type="RuleBase" id="RU003357"/>
    </source>
</evidence>
<dbReference type="InterPro" id="IPR012910">
    <property type="entry name" value="Plug_dom"/>
</dbReference>
<dbReference type="EMBL" id="FOLO01000003">
    <property type="protein sequence ID" value="SFC00322.1"/>
    <property type="molecule type" value="Genomic_DNA"/>
</dbReference>
<comment type="similarity">
    <text evidence="9 11">Belongs to the TonB-dependent receptor family.</text>
</comment>
<dbReference type="InterPro" id="IPR036942">
    <property type="entry name" value="Beta-barrel_TonB_sf"/>
</dbReference>
<feature type="chain" id="PRO_5011481031" evidence="12">
    <location>
        <begin position="22"/>
        <end position="742"/>
    </location>
</feature>
<dbReference type="PANTHER" id="PTHR30442:SF0">
    <property type="entry name" value="FE(3+) DICITRATE TRANSPORT PROTEIN FECA"/>
    <property type="match status" value="1"/>
</dbReference>
<dbReference type="PANTHER" id="PTHR30442">
    <property type="entry name" value="IRON III DICITRATE TRANSPORT PROTEIN FECA"/>
    <property type="match status" value="1"/>
</dbReference>
<evidence type="ECO:0000256" key="12">
    <source>
        <dbReference type="SAM" id="SignalP"/>
    </source>
</evidence>
<evidence type="ECO:0000313" key="15">
    <source>
        <dbReference type="EMBL" id="SFC00322.1"/>
    </source>
</evidence>
<keyword evidence="7 9" id="KW-0472">Membrane</keyword>
<feature type="domain" description="TonB-dependent receptor plug" evidence="14">
    <location>
        <begin position="45"/>
        <end position="155"/>
    </location>
</feature>
<evidence type="ECO:0000256" key="6">
    <source>
        <dbReference type="ARBA" id="ARBA00023077"/>
    </source>
</evidence>
<keyword evidence="6 11" id="KW-0798">TonB box</keyword>
<protein>
    <submittedName>
        <fullName evidence="15">Fe(3+) dicitrate transport protein</fullName>
    </submittedName>
</protein>
<keyword evidence="5 12" id="KW-0732">Signal</keyword>
<dbReference type="Gene3D" id="2.40.170.20">
    <property type="entry name" value="TonB-dependent receptor, beta-barrel domain"/>
    <property type="match status" value="1"/>
</dbReference>
<evidence type="ECO:0000256" key="5">
    <source>
        <dbReference type="ARBA" id="ARBA00022729"/>
    </source>
</evidence>
<reference evidence="15 16" key="1">
    <citation type="submission" date="2016-10" db="EMBL/GenBank/DDBJ databases">
        <authorList>
            <person name="de Groot N.N."/>
        </authorList>
    </citation>
    <scope>NUCLEOTIDE SEQUENCE [LARGE SCALE GENOMIC DNA]</scope>
    <source>
        <strain evidence="15 16">DSM 6059</strain>
    </source>
</reference>
<evidence type="ECO:0000259" key="14">
    <source>
        <dbReference type="Pfam" id="PF07715"/>
    </source>
</evidence>
<keyword evidence="3 9" id="KW-1134">Transmembrane beta strand</keyword>
<gene>
    <name evidence="15" type="ORF">SAMN02745724_00688</name>
</gene>
<dbReference type="STRING" id="1123010.SAMN02745724_00688"/>
<evidence type="ECO:0000256" key="7">
    <source>
        <dbReference type="ARBA" id="ARBA00023136"/>
    </source>
</evidence>
<keyword evidence="8 9" id="KW-0998">Cell outer membrane</keyword>
<dbReference type="Pfam" id="PF07715">
    <property type="entry name" value="Plug"/>
    <property type="match status" value="1"/>
</dbReference>
<evidence type="ECO:0000256" key="3">
    <source>
        <dbReference type="ARBA" id="ARBA00022452"/>
    </source>
</evidence>
<dbReference type="OrthoDB" id="9760494at2"/>
<dbReference type="AlphaFoldDB" id="A0A1I1FMV5"/>
<dbReference type="GO" id="GO:0009279">
    <property type="term" value="C:cell outer membrane"/>
    <property type="evidence" value="ECO:0007669"/>
    <property type="project" value="UniProtKB-SubCell"/>
</dbReference>
<evidence type="ECO:0000313" key="16">
    <source>
        <dbReference type="Proteomes" id="UP000198862"/>
    </source>
</evidence>
<dbReference type="RefSeq" id="WP_091979952.1">
    <property type="nucleotide sequence ID" value="NZ_FOLO01000003.1"/>
</dbReference>
<evidence type="ECO:0000256" key="8">
    <source>
        <dbReference type="ARBA" id="ARBA00023237"/>
    </source>
</evidence>
<evidence type="ECO:0000256" key="2">
    <source>
        <dbReference type="ARBA" id="ARBA00022448"/>
    </source>
</evidence>
<evidence type="ECO:0000256" key="10">
    <source>
        <dbReference type="PROSITE-ProRule" id="PRU10144"/>
    </source>
</evidence>
<feature type="domain" description="TonB-dependent receptor-like beta-barrel" evidence="13">
    <location>
        <begin position="249"/>
        <end position="712"/>
    </location>
</feature>
<dbReference type="SUPFAM" id="SSF56935">
    <property type="entry name" value="Porins"/>
    <property type="match status" value="1"/>
</dbReference>